<evidence type="ECO:0000313" key="2">
    <source>
        <dbReference type="Proteomes" id="UP000219559"/>
    </source>
</evidence>
<proteinExistence type="predicted"/>
<dbReference type="AlphaFoldDB" id="A0A2A4GC07"/>
<name>A0A2A4GC07_9FLAO</name>
<accession>A0A2A4GC07</accession>
<organism evidence="1 2">
    <name type="scientific">Sediminicola luteus</name>
    <dbReference type="NCBI Taxonomy" id="319238"/>
    <lineage>
        <taxon>Bacteria</taxon>
        <taxon>Pseudomonadati</taxon>
        <taxon>Bacteroidota</taxon>
        <taxon>Flavobacteriia</taxon>
        <taxon>Flavobacteriales</taxon>
        <taxon>Flavobacteriaceae</taxon>
        <taxon>Sediminicola</taxon>
    </lineage>
</organism>
<dbReference type="OrthoDB" id="1149279at2"/>
<comment type="caution">
    <text evidence="1">The sequence shown here is derived from an EMBL/GenBank/DDBJ whole genome shotgun (WGS) entry which is preliminary data.</text>
</comment>
<keyword evidence="2" id="KW-1185">Reference proteome</keyword>
<evidence type="ECO:0000313" key="1">
    <source>
        <dbReference type="EMBL" id="PCE66489.1"/>
    </source>
</evidence>
<gene>
    <name evidence="1" type="ORF">B7P33_04115</name>
</gene>
<reference evidence="1 2" key="1">
    <citation type="submission" date="2017-04" db="EMBL/GenBank/DDBJ databases">
        <title>A new member of the family Flavobacteriaceae isolated from ascidians.</title>
        <authorList>
            <person name="Chen L."/>
        </authorList>
    </citation>
    <scope>NUCLEOTIDE SEQUENCE [LARGE SCALE GENOMIC DNA]</scope>
    <source>
        <strain evidence="1 2">HQA918</strain>
    </source>
</reference>
<dbReference type="RefSeq" id="WP_097442011.1">
    <property type="nucleotide sequence ID" value="NZ_NBWU01000001.1"/>
</dbReference>
<dbReference type="EMBL" id="NBWU01000001">
    <property type="protein sequence ID" value="PCE66489.1"/>
    <property type="molecule type" value="Genomic_DNA"/>
</dbReference>
<sequence length="72" mass="8009">MSDYRRIYTGSIVNVNKIKAALTELDIVPVIKDRNESARLAGFGQTAPGQEVFLTHAEYEKASDLLEKLALE</sequence>
<dbReference type="Proteomes" id="UP000219559">
    <property type="component" value="Unassembled WGS sequence"/>
</dbReference>
<protein>
    <submittedName>
        <fullName evidence="1">Uncharacterized protein</fullName>
    </submittedName>
</protein>